<evidence type="ECO:0000313" key="4">
    <source>
        <dbReference type="Proteomes" id="UP001161757"/>
    </source>
</evidence>
<evidence type="ECO:0000256" key="2">
    <source>
        <dbReference type="SAM" id="MobiDB-lite"/>
    </source>
</evidence>
<feature type="compositionally biased region" description="Low complexity" evidence="2">
    <location>
        <begin position="77"/>
        <end position="90"/>
    </location>
</feature>
<sequence>MLSRFMGMNKSCSSRPGPTMEQLNDISGTDTDTLSLSSASDLSPECPETNNDMNQNHGDDSNSDDSSSAEYHDFSESGTSTGSTPSSPSSLIGEYGSDMSDSEEIGNNGNDCIYSQMLHDLANLSEMCTASESYAQHVERKLEIAIDQLADQEQEIESLTTGVENAKTATETLQTELEKGKKKAANLKTENISLKKQLEQSGVSSLKKKLNDANRERDAAREEVNRLKQEMETISDTNTKTNDLNVEQLISRLNKKLGNLSLDGTETDAEAESESDAVSVSSSATTSVSTSGFVTGHEQQQLVTIVIALLMVLKTNLSDLNRRVGESRADHVNDAFTMLLALENRVKETTGRLIREIEACLLSMTKRS</sequence>
<feature type="region of interest" description="Disordered" evidence="2">
    <location>
        <begin position="1"/>
        <end position="107"/>
    </location>
</feature>
<dbReference type="Proteomes" id="UP001161757">
    <property type="component" value="Unassembled WGS sequence"/>
</dbReference>
<feature type="compositionally biased region" description="Polar residues" evidence="2">
    <location>
        <begin position="10"/>
        <end position="26"/>
    </location>
</feature>
<comment type="caution">
    <text evidence="3">The sequence shown here is derived from an EMBL/GenBank/DDBJ whole genome shotgun (WGS) entry which is preliminary data.</text>
</comment>
<organism evidence="3 4">
    <name type="scientific">Exophiala dermatitidis</name>
    <name type="common">Black yeast-like fungus</name>
    <name type="synonym">Wangiella dermatitidis</name>
    <dbReference type="NCBI Taxonomy" id="5970"/>
    <lineage>
        <taxon>Eukaryota</taxon>
        <taxon>Fungi</taxon>
        <taxon>Dikarya</taxon>
        <taxon>Ascomycota</taxon>
        <taxon>Pezizomycotina</taxon>
        <taxon>Eurotiomycetes</taxon>
        <taxon>Chaetothyriomycetidae</taxon>
        <taxon>Chaetothyriales</taxon>
        <taxon>Herpotrichiellaceae</taxon>
        <taxon>Exophiala</taxon>
    </lineage>
</organism>
<proteinExistence type="predicted"/>
<protein>
    <submittedName>
        <fullName evidence="3">Uncharacterized protein</fullName>
    </submittedName>
</protein>
<keyword evidence="1" id="KW-0175">Coiled coil</keyword>
<feature type="compositionally biased region" description="Low complexity" evidence="2">
    <location>
        <begin position="27"/>
        <end position="43"/>
    </location>
</feature>
<reference evidence="3" key="1">
    <citation type="submission" date="2023-01" db="EMBL/GenBank/DDBJ databases">
        <title>Exophiala dermititidis isolated from Cystic Fibrosis Patient.</title>
        <authorList>
            <person name="Kurbessoian T."/>
            <person name="Crocker A."/>
            <person name="Murante D."/>
            <person name="Hogan D.A."/>
            <person name="Stajich J.E."/>
        </authorList>
    </citation>
    <scope>NUCLEOTIDE SEQUENCE</scope>
    <source>
        <strain evidence="3">Ex8</strain>
    </source>
</reference>
<dbReference type="EMBL" id="JAJGCB010000002">
    <property type="protein sequence ID" value="KAJ8994295.1"/>
    <property type="molecule type" value="Genomic_DNA"/>
</dbReference>
<feature type="coiled-coil region" evidence="1">
    <location>
        <begin position="135"/>
        <end position="237"/>
    </location>
</feature>
<accession>A0AAN6EYZ1</accession>
<gene>
    <name evidence="3" type="ORF">HRR80_001018</name>
</gene>
<evidence type="ECO:0000256" key="1">
    <source>
        <dbReference type="SAM" id="Coils"/>
    </source>
</evidence>
<dbReference type="AlphaFoldDB" id="A0AAN6EYZ1"/>
<name>A0AAN6EYZ1_EXODE</name>
<evidence type="ECO:0000313" key="3">
    <source>
        <dbReference type="EMBL" id="KAJ8994295.1"/>
    </source>
</evidence>